<keyword evidence="10" id="KW-1185">Reference proteome</keyword>
<accession>A0A836B1E1</accession>
<reference evidence="9" key="1">
    <citation type="journal article" date="2020" name="bioRxiv">
        <title>Comparative genomics of Chlamydomonas.</title>
        <authorList>
            <person name="Craig R.J."/>
            <person name="Hasan A.R."/>
            <person name="Ness R.W."/>
            <person name="Keightley P.D."/>
        </authorList>
    </citation>
    <scope>NUCLEOTIDE SEQUENCE</scope>
    <source>
        <strain evidence="9">SAG 7.73</strain>
    </source>
</reference>
<dbReference type="Gene3D" id="1.10.3380.30">
    <property type="match status" value="1"/>
</dbReference>
<dbReference type="InterPro" id="IPR050699">
    <property type="entry name" value="RNA-DNA_Helicase"/>
</dbReference>
<dbReference type="GO" id="GO:0055087">
    <property type="term" value="C:Ski complex"/>
    <property type="evidence" value="ECO:0007669"/>
    <property type="project" value="TreeGrafter"/>
</dbReference>
<dbReference type="EMBL" id="JAEHOC010000002">
    <property type="protein sequence ID" value="KAG2444652.1"/>
    <property type="molecule type" value="Genomic_DNA"/>
</dbReference>
<dbReference type="CDD" id="cd18795">
    <property type="entry name" value="SF2_C_Ski2"/>
    <property type="match status" value="1"/>
</dbReference>
<dbReference type="PROSITE" id="PS51194">
    <property type="entry name" value="HELICASE_CTER"/>
    <property type="match status" value="1"/>
</dbReference>
<evidence type="ECO:0000256" key="6">
    <source>
        <dbReference type="SAM" id="MobiDB-lite"/>
    </source>
</evidence>
<evidence type="ECO:0000313" key="9">
    <source>
        <dbReference type="EMBL" id="KAG2444652.1"/>
    </source>
</evidence>
<keyword evidence="1" id="KW-0547">Nucleotide-binding</keyword>
<dbReference type="GO" id="GO:0016787">
    <property type="term" value="F:hydrolase activity"/>
    <property type="evidence" value="ECO:0007669"/>
    <property type="project" value="UniProtKB-KW"/>
</dbReference>
<feature type="coiled-coil region" evidence="5">
    <location>
        <begin position="641"/>
        <end position="700"/>
    </location>
</feature>
<dbReference type="Pfam" id="PF08148">
    <property type="entry name" value="DSHCT"/>
    <property type="match status" value="1"/>
</dbReference>
<dbReference type="GO" id="GO:0005524">
    <property type="term" value="F:ATP binding"/>
    <property type="evidence" value="ECO:0007669"/>
    <property type="project" value="UniProtKB-KW"/>
</dbReference>
<dbReference type="SUPFAM" id="SSF52540">
    <property type="entry name" value="P-loop containing nucleoside triphosphate hydrolases"/>
    <property type="match status" value="1"/>
</dbReference>
<dbReference type="OrthoDB" id="64767at2759"/>
<keyword evidence="4" id="KW-0067">ATP-binding</keyword>
<keyword evidence="3" id="KW-0347">Helicase</keyword>
<dbReference type="SMART" id="SM00487">
    <property type="entry name" value="DEXDc"/>
    <property type="match status" value="1"/>
</dbReference>
<dbReference type="SMART" id="SM00490">
    <property type="entry name" value="HELICc"/>
    <property type="match status" value="1"/>
</dbReference>
<gene>
    <name evidence="9" type="ORF">HXX76_001396</name>
</gene>
<dbReference type="InterPro" id="IPR027417">
    <property type="entry name" value="P-loop_NTPase"/>
</dbReference>
<feature type="domain" description="Helicase C-terminal" evidence="8">
    <location>
        <begin position="426"/>
        <end position="619"/>
    </location>
</feature>
<dbReference type="SMART" id="SM01142">
    <property type="entry name" value="DSHCT"/>
    <property type="match status" value="1"/>
</dbReference>
<sequence length="1108" mass="118836">MRKPWHQHTLASVESESEPDVELLLPDGLDLLDATSTVDEPNPYTTEDALSAPLEGLGGEPALEALLAEAAAAGGNVALSAPRITGIFPFPLDGFQRRALELFLAGQSVVVCAPTGAGKTAIAEAAAVAALARGQRVIYTTPLKALSNQKLFETRRRFGHARCGLQTGDANLNPDADIVVMTTEILRNIMYRTAELAEENNTGTQSTREARLGNVGLIVLDEVHYLGDPHRGSVWEEVIINCPRHIQLLCMSATVANPKDLGDWIAKEHMPCETIQTRFRPVPLHWHFAYFKAPKGVSMEDLLVPVNSGRGGGGDRNGKVDGKGGFNAKQMLNPRLSTQKVLQEEARLMLAKQAAPFGGAGRGGGGGRGGGPGGRGGPGGAWRSSRTPDPAFDWEQEFQNLMEKDAQALRRRVNLRRIPDMHKTIKLLAQREMLPAIWFILSRRECDSSAVRAAAVPLTEPETQSVIAAEVAALRADQPEAVKEELVPALISGIASHHAGQLPGWKSLVERLFQRGLLKLVFATGTLAAGINMPARTTVVSSLSRMTDDGPKLLPHNELLQMAGRAGRRGFDTEGNCLVLQNKFEGADEAWQIIHAGPEPLVSQFSVSYGLVLNLLSVNTLEQAREFVSRSFGNFLATEGNLRREDEAAALEAEAQQLVESFKASATSRAKELNAELKAAKDELKRLKNAQIEAQSESARQMLAAEGLPRIVVLNLAAGGGGNGRPLLMPALIVGEVEPPQEVTVEGSTVVTVTTAGPYYACLAADNRLMRASAACVAGVLEGAAGAVAAADADKVWGALEGLRSNAWSNVEASSWALQAALGTPTTSAVTRQLAARLPWTFIEADAAVAAQVVAARKAVKAAVAALEEQRRQAGSNNRDGSLEQMARAKRLLKKADKLRAEGRSSGRLEATWKTFQLTMEILICMDALEANTLRVLPLGLLARNIQGGNELWLAMALSHPALQTLNGPQLAAMLGALISPEVLSKPTAVWAAYPVSPAVEAAVEALEGQRQLLVELQTDAGLTRWNDALLVDLRFAGLVEAWASGATWTQVMEDSDMDDGDMARLLIRTIDLLKQLQHNAHLLPELKEAAAEALRGMDRKPVAEITF</sequence>
<evidence type="ECO:0000259" key="7">
    <source>
        <dbReference type="PROSITE" id="PS51192"/>
    </source>
</evidence>
<feature type="region of interest" description="Disordered" evidence="6">
    <location>
        <begin position="357"/>
        <end position="390"/>
    </location>
</feature>
<evidence type="ECO:0000256" key="1">
    <source>
        <dbReference type="ARBA" id="ARBA00022741"/>
    </source>
</evidence>
<dbReference type="SMART" id="SM00382">
    <property type="entry name" value="AAA"/>
    <property type="match status" value="1"/>
</dbReference>
<dbReference type="PANTHER" id="PTHR12131">
    <property type="entry name" value="ATP-DEPENDENT RNA AND DNA HELICASE"/>
    <property type="match status" value="1"/>
</dbReference>
<dbReference type="Pfam" id="PF00270">
    <property type="entry name" value="DEAD"/>
    <property type="match status" value="1"/>
</dbReference>
<comment type="caution">
    <text evidence="9">The sequence shown here is derived from an EMBL/GenBank/DDBJ whole genome shotgun (WGS) entry which is preliminary data.</text>
</comment>
<feature type="compositionally biased region" description="Gly residues" evidence="6">
    <location>
        <begin position="358"/>
        <end position="380"/>
    </location>
</feature>
<dbReference type="InterPro" id="IPR001650">
    <property type="entry name" value="Helicase_C-like"/>
</dbReference>
<protein>
    <submittedName>
        <fullName evidence="9">Uncharacterized protein</fullName>
    </submittedName>
</protein>
<organism evidence="9 10">
    <name type="scientific">Chlamydomonas incerta</name>
    <dbReference type="NCBI Taxonomy" id="51695"/>
    <lineage>
        <taxon>Eukaryota</taxon>
        <taxon>Viridiplantae</taxon>
        <taxon>Chlorophyta</taxon>
        <taxon>core chlorophytes</taxon>
        <taxon>Chlorophyceae</taxon>
        <taxon>CS clade</taxon>
        <taxon>Chlamydomonadales</taxon>
        <taxon>Chlamydomonadaceae</taxon>
        <taxon>Chlamydomonas</taxon>
    </lineage>
</organism>
<dbReference type="InterPro" id="IPR014001">
    <property type="entry name" value="Helicase_ATP-bd"/>
</dbReference>
<evidence type="ECO:0000256" key="4">
    <source>
        <dbReference type="ARBA" id="ARBA00022840"/>
    </source>
</evidence>
<dbReference type="InterPro" id="IPR003593">
    <property type="entry name" value="AAA+_ATPase"/>
</dbReference>
<dbReference type="Gene3D" id="3.40.50.300">
    <property type="entry name" value="P-loop containing nucleotide triphosphate hydrolases"/>
    <property type="match status" value="2"/>
</dbReference>
<dbReference type="AlphaFoldDB" id="A0A836B1E1"/>
<evidence type="ECO:0000256" key="2">
    <source>
        <dbReference type="ARBA" id="ARBA00022801"/>
    </source>
</evidence>
<evidence type="ECO:0000256" key="5">
    <source>
        <dbReference type="SAM" id="Coils"/>
    </source>
</evidence>
<evidence type="ECO:0000259" key="8">
    <source>
        <dbReference type="PROSITE" id="PS51194"/>
    </source>
</evidence>
<name>A0A836B1E1_CHLIN</name>
<keyword evidence="5" id="KW-0175">Coiled coil</keyword>
<proteinExistence type="predicted"/>
<feature type="region of interest" description="Disordered" evidence="6">
    <location>
        <begin position="309"/>
        <end position="329"/>
    </location>
</feature>
<dbReference type="InterPro" id="IPR012961">
    <property type="entry name" value="Ski2/MTR4_C"/>
</dbReference>
<dbReference type="Proteomes" id="UP000650467">
    <property type="component" value="Unassembled WGS sequence"/>
</dbReference>
<dbReference type="GO" id="GO:0004386">
    <property type="term" value="F:helicase activity"/>
    <property type="evidence" value="ECO:0007669"/>
    <property type="project" value="UniProtKB-KW"/>
</dbReference>
<dbReference type="PROSITE" id="PS51192">
    <property type="entry name" value="HELICASE_ATP_BIND_1"/>
    <property type="match status" value="1"/>
</dbReference>
<dbReference type="PANTHER" id="PTHR12131:SF1">
    <property type="entry name" value="ATP-DEPENDENT RNA HELICASE SUPV3L1, MITOCHONDRIAL-RELATED"/>
    <property type="match status" value="1"/>
</dbReference>
<evidence type="ECO:0000256" key="3">
    <source>
        <dbReference type="ARBA" id="ARBA00022806"/>
    </source>
</evidence>
<evidence type="ECO:0000313" key="10">
    <source>
        <dbReference type="Proteomes" id="UP000650467"/>
    </source>
</evidence>
<dbReference type="GO" id="GO:0003676">
    <property type="term" value="F:nucleic acid binding"/>
    <property type="evidence" value="ECO:0007669"/>
    <property type="project" value="InterPro"/>
</dbReference>
<feature type="domain" description="Helicase ATP-binding" evidence="7">
    <location>
        <begin position="100"/>
        <end position="273"/>
    </location>
</feature>
<dbReference type="GO" id="GO:0070478">
    <property type="term" value="P:nuclear-transcribed mRNA catabolic process, 3'-5' exonucleolytic nonsense-mediated decay"/>
    <property type="evidence" value="ECO:0007669"/>
    <property type="project" value="TreeGrafter"/>
</dbReference>
<keyword evidence="2" id="KW-0378">Hydrolase</keyword>
<dbReference type="InterPro" id="IPR011545">
    <property type="entry name" value="DEAD/DEAH_box_helicase_dom"/>
</dbReference>